<dbReference type="GO" id="GO:0036064">
    <property type="term" value="C:ciliary basal body"/>
    <property type="evidence" value="ECO:0007669"/>
    <property type="project" value="TreeGrafter"/>
</dbReference>
<evidence type="ECO:0000256" key="10">
    <source>
        <dbReference type="ARBA" id="ARBA00023175"/>
    </source>
</evidence>
<evidence type="ECO:0000313" key="15">
    <source>
        <dbReference type="WBParaSite" id="ALUE_0000025601-mRNA-1"/>
    </source>
</evidence>
<keyword evidence="14" id="KW-1185">Reference proteome</keyword>
<dbReference type="GO" id="GO:0045504">
    <property type="term" value="F:dynein heavy chain binding"/>
    <property type="evidence" value="ECO:0007669"/>
    <property type="project" value="TreeGrafter"/>
</dbReference>
<keyword evidence="8" id="KW-0243">Dynein</keyword>
<keyword evidence="9" id="KW-0969">Cilium</keyword>
<keyword evidence="13" id="KW-0472">Membrane</keyword>
<dbReference type="GO" id="GO:0035735">
    <property type="term" value="P:intraciliary transport involved in cilium assembly"/>
    <property type="evidence" value="ECO:0007669"/>
    <property type="project" value="InterPro"/>
</dbReference>
<accession>A0A0M3HFG1</accession>
<evidence type="ECO:0000256" key="1">
    <source>
        <dbReference type="ARBA" id="ARBA00004120"/>
    </source>
</evidence>
<keyword evidence="11" id="KW-0206">Cytoskeleton</keyword>
<keyword evidence="5" id="KW-0963">Cytoplasm</keyword>
<dbReference type="GO" id="GO:0005930">
    <property type="term" value="C:axoneme"/>
    <property type="evidence" value="ECO:0007669"/>
    <property type="project" value="TreeGrafter"/>
</dbReference>
<evidence type="ECO:0000256" key="11">
    <source>
        <dbReference type="ARBA" id="ARBA00023212"/>
    </source>
</evidence>
<dbReference type="GO" id="GO:0035721">
    <property type="term" value="P:intraciliary retrograde transport"/>
    <property type="evidence" value="ECO:0007669"/>
    <property type="project" value="InterPro"/>
</dbReference>
<name>A0A0M3HFG1_ASCLU</name>
<dbReference type="Gene3D" id="3.40.50.300">
    <property type="entry name" value="P-loop containing nucleotide triphosphate hydrolases"/>
    <property type="match status" value="1"/>
</dbReference>
<keyword evidence="13" id="KW-0812">Transmembrane</keyword>
<protein>
    <recommendedName>
        <fullName evidence="3">Cytoplasmic dynein 2 light intermediate chain 1</fullName>
    </recommendedName>
</protein>
<dbReference type="PANTHER" id="PTHR13236:SF0">
    <property type="entry name" value="CYTOPLASMIC DYNEIN 2 LIGHT INTERMEDIATE CHAIN 1"/>
    <property type="match status" value="1"/>
</dbReference>
<evidence type="ECO:0000256" key="2">
    <source>
        <dbReference type="ARBA" id="ARBA00006831"/>
    </source>
</evidence>
<evidence type="ECO:0000256" key="9">
    <source>
        <dbReference type="ARBA" id="ARBA00023069"/>
    </source>
</evidence>
<evidence type="ECO:0000256" key="7">
    <source>
        <dbReference type="ARBA" id="ARBA00022794"/>
    </source>
</evidence>
<evidence type="ECO:0000256" key="12">
    <source>
        <dbReference type="ARBA" id="ARBA00023273"/>
    </source>
</evidence>
<dbReference type="AlphaFoldDB" id="A0A0M3HFG1"/>
<dbReference type="SUPFAM" id="SSF52540">
    <property type="entry name" value="P-loop containing nucleoside triphosphate hydrolases"/>
    <property type="match status" value="1"/>
</dbReference>
<comment type="similarity">
    <text evidence="2">Belongs to the dynein light intermediate chain family.</text>
</comment>
<dbReference type="PANTHER" id="PTHR13236">
    <property type="entry name" value="DYNEIN 2 LIGHT INTERMEDIATE CHAIN, ISOFORM 2"/>
    <property type="match status" value="1"/>
</dbReference>
<organism evidence="14 15">
    <name type="scientific">Ascaris lumbricoides</name>
    <name type="common">Giant roundworm</name>
    <dbReference type="NCBI Taxonomy" id="6252"/>
    <lineage>
        <taxon>Eukaryota</taxon>
        <taxon>Metazoa</taxon>
        <taxon>Ecdysozoa</taxon>
        <taxon>Nematoda</taxon>
        <taxon>Chromadorea</taxon>
        <taxon>Rhabditida</taxon>
        <taxon>Spirurina</taxon>
        <taxon>Ascaridomorpha</taxon>
        <taxon>Ascaridoidea</taxon>
        <taxon>Ascarididae</taxon>
        <taxon>Ascaris</taxon>
    </lineage>
</organism>
<keyword evidence="7" id="KW-0970">Cilium biogenesis/degradation</keyword>
<reference evidence="15" key="1">
    <citation type="submission" date="2017-02" db="UniProtKB">
        <authorList>
            <consortium name="WormBaseParasite"/>
        </authorList>
    </citation>
    <scope>IDENTIFICATION</scope>
</reference>
<keyword evidence="4" id="KW-0217">Developmental protein</keyword>
<dbReference type="GO" id="GO:0005868">
    <property type="term" value="C:cytoplasmic dynein complex"/>
    <property type="evidence" value="ECO:0007669"/>
    <property type="project" value="InterPro"/>
</dbReference>
<proteinExistence type="inferred from homology"/>
<feature type="transmembrane region" description="Helical" evidence="13">
    <location>
        <begin position="72"/>
        <end position="92"/>
    </location>
</feature>
<sequence>IINKNYKCLASKFERRHESYILICGSKNCGKSQMILRFLDRNENTKPTIALEYTYGRRTRGTVKDVAHIWELGGEIIILFHLISAYGILKLLGKFSSQLNDLHMLVLIYASFLFHILHPIPIPIRFRL</sequence>
<evidence type="ECO:0000313" key="14">
    <source>
        <dbReference type="Proteomes" id="UP000036681"/>
    </source>
</evidence>
<evidence type="ECO:0000256" key="13">
    <source>
        <dbReference type="SAM" id="Phobius"/>
    </source>
</evidence>
<evidence type="ECO:0000256" key="8">
    <source>
        <dbReference type="ARBA" id="ARBA00023017"/>
    </source>
</evidence>
<comment type="subcellular location">
    <subcellularLocation>
        <location evidence="1">Cytoplasm</location>
        <location evidence="1">Cytoskeleton</location>
        <location evidence="1">Cilium basal body</location>
    </subcellularLocation>
</comment>
<keyword evidence="10" id="KW-0505">Motor protein</keyword>
<evidence type="ECO:0000256" key="3">
    <source>
        <dbReference type="ARBA" id="ARBA00018863"/>
    </source>
</evidence>
<dbReference type="InterPro" id="IPR040045">
    <property type="entry name" value="DYNC2LI1"/>
</dbReference>
<dbReference type="GO" id="GO:0005874">
    <property type="term" value="C:microtubule"/>
    <property type="evidence" value="ECO:0007669"/>
    <property type="project" value="UniProtKB-KW"/>
</dbReference>
<keyword evidence="6" id="KW-0493">Microtubule</keyword>
<keyword evidence="12" id="KW-0966">Cell projection</keyword>
<keyword evidence="13" id="KW-1133">Transmembrane helix</keyword>
<evidence type="ECO:0000256" key="5">
    <source>
        <dbReference type="ARBA" id="ARBA00022490"/>
    </source>
</evidence>
<dbReference type="InterPro" id="IPR027417">
    <property type="entry name" value="P-loop_NTPase"/>
</dbReference>
<dbReference type="Proteomes" id="UP000036681">
    <property type="component" value="Unplaced"/>
</dbReference>
<dbReference type="WBParaSite" id="ALUE_0000025601-mRNA-1">
    <property type="protein sequence ID" value="ALUE_0000025601-mRNA-1"/>
    <property type="gene ID" value="ALUE_0000025601"/>
</dbReference>
<evidence type="ECO:0000256" key="4">
    <source>
        <dbReference type="ARBA" id="ARBA00022473"/>
    </source>
</evidence>
<evidence type="ECO:0000256" key="6">
    <source>
        <dbReference type="ARBA" id="ARBA00022701"/>
    </source>
</evidence>
<feature type="transmembrane region" description="Helical" evidence="13">
    <location>
        <begin position="104"/>
        <end position="124"/>
    </location>
</feature>